<evidence type="ECO:0000256" key="3">
    <source>
        <dbReference type="SAM" id="Phobius"/>
    </source>
</evidence>
<accession>A0AAW1YI84</accession>
<dbReference type="EMBL" id="JBEDUW010000001">
    <property type="protein sequence ID" value="KAK9948381.1"/>
    <property type="molecule type" value="Genomic_DNA"/>
</dbReference>
<keyword evidence="6" id="KW-1185">Reference proteome</keyword>
<feature type="transmembrane region" description="Helical" evidence="3">
    <location>
        <begin position="64"/>
        <end position="84"/>
    </location>
</feature>
<keyword evidence="3" id="KW-0812">Transmembrane</keyword>
<evidence type="ECO:0000256" key="2">
    <source>
        <dbReference type="ARBA" id="ARBA00023239"/>
    </source>
</evidence>
<name>A0AAW1YI84_RUBAR</name>
<keyword evidence="1" id="KW-0520">NAD</keyword>
<proteinExistence type="predicted"/>
<keyword evidence="2" id="KW-0456">Lyase</keyword>
<keyword evidence="3" id="KW-0472">Membrane</keyword>
<evidence type="ECO:0000256" key="1">
    <source>
        <dbReference type="ARBA" id="ARBA00023027"/>
    </source>
</evidence>
<dbReference type="SUPFAM" id="SSF56796">
    <property type="entry name" value="Dehydroquinate synthase-like"/>
    <property type="match status" value="1"/>
</dbReference>
<comment type="caution">
    <text evidence="5">The sequence shown here is derived from an EMBL/GenBank/DDBJ whole genome shotgun (WGS) entry which is preliminary data.</text>
</comment>
<reference evidence="5 6" key="1">
    <citation type="journal article" date="2023" name="G3 (Bethesda)">
        <title>A chromosome-length genome assembly and annotation of blackberry (Rubus argutus, cv. 'Hillquist').</title>
        <authorList>
            <person name="Bruna T."/>
            <person name="Aryal R."/>
            <person name="Dudchenko O."/>
            <person name="Sargent D.J."/>
            <person name="Mead D."/>
            <person name="Buti M."/>
            <person name="Cavallini A."/>
            <person name="Hytonen T."/>
            <person name="Andres J."/>
            <person name="Pham M."/>
            <person name="Weisz D."/>
            <person name="Mascagni F."/>
            <person name="Usai G."/>
            <person name="Natali L."/>
            <person name="Bassil N."/>
            <person name="Fernandez G.E."/>
            <person name="Lomsadze A."/>
            <person name="Armour M."/>
            <person name="Olukolu B."/>
            <person name="Poorten T."/>
            <person name="Britton C."/>
            <person name="Davik J."/>
            <person name="Ashrafi H."/>
            <person name="Aiden E.L."/>
            <person name="Borodovsky M."/>
            <person name="Worthington M."/>
        </authorList>
    </citation>
    <scope>NUCLEOTIDE SEQUENCE [LARGE SCALE GENOMIC DNA]</scope>
    <source>
        <strain evidence="5">PI 553951</strain>
    </source>
</reference>
<dbReference type="PANTHER" id="PTHR43622">
    <property type="entry name" value="3-DEHYDROQUINATE SYNTHASE"/>
    <property type="match status" value="1"/>
</dbReference>
<protein>
    <recommendedName>
        <fullName evidence="4">3-dehydroquinate synthase C-terminal domain-containing protein</fullName>
    </recommendedName>
</protein>
<dbReference type="Gene3D" id="1.20.1090.10">
    <property type="entry name" value="Dehydroquinate synthase-like - alpha domain"/>
    <property type="match status" value="1"/>
</dbReference>
<keyword evidence="3" id="KW-1133">Transmembrane helix</keyword>
<evidence type="ECO:0000313" key="6">
    <source>
        <dbReference type="Proteomes" id="UP001457282"/>
    </source>
</evidence>
<sequence>MDALISRDPSALAYAIKRSCENKAEVVSLDEKEGGLRATLNLGHTFGHAIETGLAMGSGSMEKLLQLAWLWLLICPTALVGLMIHL</sequence>
<evidence type="ECO:0000259" key="4">
    <source>
        <dbReference type="Pfam" id="PF24621"/>
    </source>
</evidence>
<gene>
    <name evidence="5" type="ORF">M0R45_003961</name>
</gene>
<dbReference type="Proteomes" id="UP001457282">
    <property type="component" value="Unassembled WGS sequence"/>
</dbReference>
<dbReference type="InterPro" id="IPR050071">
    <property type="entry name" value="Dehydroquinate_synthase"/>
</dbReference>
<evidence type="ECO:0000313" key="5">
    <source>
        <dbReference type="EMBL" id="KAK9948381.1"/>
    </source>
</evidence>
<dbReference type="InterPro" id="IPR056179">
    <property type="entry name" value="DHQS_C"/>
</dbReference>
<dbReference type="GO" id="GO:0009073">
    <property type="term" value="P:aromatic amino acid family biosynthetic process"/>
    <property type="evidence" value="ECO:0007669"/>
    <property type="project" value="TreeGrafter"/>
</dbReference>
<dbReference type="AlphaFoldDB" id="A0AAW1YI84"/>
<dbReference type="Pfam" id="PF24621">
    <property type="entry name" value="DHQS_C"/>
    <property type="match status" value="1"/>
</dbReference>
<feature type="domain" description="3-dehydroquinate synthase C-terminal" evidence="4">
    <location>
        <begin position="2"/>
        <end position="55"/>
    </location>
</feature>
<dbReference type="PANTHER" id="PTHR43622:SF7">
    <property type="entry name" value="3-DEHYDROQUINATE SYNTHASE, CHLOROPLASTIC"/>
    <property type="match status" value="1"/>
</dbReference>
<organism evidence="5 6">
    <name type="scientific">Rubus argutus</name>
    <name type="common">Southern blackberry</name>
    <dbReference type="NCBI Taxonomy" id="59490"/>
    <lineage>
        <taxon>Eukaryota</taxon>
        <taxon>Viridiplantae</taxon>
        <taxon>Streptophyta</taxon>
        <taxon>Embryophyta</taxon>
        <taxon>Tracheophyta</taxon>
        <taxon>Spermatophyta</taxon>
        <taxon>Magnoliopsida</taxon>
        <taxon>eudicotyledons</taxon>
        <taxon>Gunneridae</taxon>
        <taxon>Pentapetalae</taxon>
        <taxon>rosids</taxon>
        <taxon>fabids</taxon>
        <taxon>Rosales</taxon>
        <taxon>Rosaceae</taxon>
        <taxon>Rosoideae</taxon>
        <taxon>Rosoideae incertae sedis</taxon>
        <taxon>Rubus</taxon>
    </lineage>
</organism>
<dbReference type="GO" id="GO:0003856">
    <property type="term" value="F:3-dehydroquinate synthase activity"/>
    <property type="evidence" value="ECO:0007669"/>
    <property type="project" value="TreeGrafter"/>
</dbReference>